<dbReference type="PROSITE" id="PS50103">
    <property type="entry name" value="ZF_C3H1"/>
    <property type="match status" value="1"/>
</dbReference>
<accession>A0A0L6V837</accession>
<sequence length="379" mass="42530">MPPKKNDKGGGSSSKIAIDKTSNKKGAKGQAAVALAKQQAAQVGKNKEAMAKEKARMDKEKEKEQERKRKEELNEIFKPVQVAQKVPFGTDPKTVLCQYFKAGTCDRGNKCKFSHDLSVDRKTTKKDLYTDGRDAKEIGKLITWTQWIRGMMPSFKVSSFLNMVIQKLPRRVSSSCCTIPHLHHFLTVLGRCLLVVCKNFIEAIESGKYGWFWECPSGGVNCKYRHALPPGFVLKAQKKKDAEEAKKNELSLEDFLERERHQLGKNLTPVTKESFSKWKAERLSKKQVEEDGKRKLKEQQAAAGRMNGMSGRDLFTFDTTGVYGDDAYSDDEGPADSDKQDWDLNKYRQETEAERARLEEARIAQLGGIGVGVAGLTLG</sequence>
<dbReference type="GO" id="GO:0002181">
    <property type="term" value="P:cytoplasmic translation"/>
    <property type="evidence" value="ECO:0007669"/>
    <property type="project" value="TreeGrafter"/>
</dbReference>
<evidence type="ECO:0000256" key="2">
    <source>
        <dbReference type="ARBA" id="ARBA00022771"/>
    </source>
</evidence>
<feature type="zinc finger region" description="C3H1-type" evidence="4">
    <location>
        <begin position="91"/>
        <end position="118"/>
    </location>
</feature>
<dbReference type="Gene3D" id="4.10.1000.10">
    <property type="entry name" value="Zinc finger, CCCH-type"/>
    <property type="match status" value="1"/>
</dbReference>
<name>A0A0L6V837_9BASI</name>
<keyword evidence="8" id="KW-1185">Reference proteome</keyword>
<dbReference type="SUPFAM" id="SSF90229">
    <property type="entry name" value="CCCH zinc finger"/>
    <property type="match status" value="1"/>
</dbReference>
<dbReference type="PANTHER" id="PTHR12681:SF0">
    <property type="entry name" value="ZINC FINGER CCCH DOMAIN-CONTAINING PROTEIN 15"/>
    <property type="match status" value="1"/>
</dbReference>
<evidence type="ECO:0000313" key="7">
    <source>
        <dbReference type="EMBL" id="KNZ56702.1"/>
    </source>
</evidence>
<dbReference type="SMART" id="SM00356">
    <property type="entry name" value="ZnF_C3H1"/>
    <property type="match status" value="2"/>
</dbReference>
<dbReference type="PANTHER" id="PTHR12681">
    <property type="entry name" value="ZINC FINGER-CONTAINING PROTEIN P48ZNF"/>
    <property type="match status" value="1"/>
</dbReference>
<dbReference type="OrthoDB" id="278280at2759"/>
<feature type="compositionally biased region" description="Basic and acidic residues" evidence="5">
    <location>
        <begin position="45"/>
        <end position="70"/>
    </location>
</feature>
<dbReference type="InterPro" id="IPR036855">
    <property type="entry name" value="Znf_CCCH_sf"/>
</dbReference>
<dbReference type="GO" id="GO:0005829">
    <property type="term" value="C:cytosol"/>
    <property type="evidence" value="ECO:0007669"/>
    <property type="project" value="TreeGrafter"/>
</dbReference>
<dbReference type="InterPro" id="IPR000571">
    <property type="entry name" value="Znf_CCCH"/>
</dbReference>
<dbReference type="STRING" id="27349.A0A0L6V837"/>
<dbReference type="Proteomes" id="UP000037035">
    <property type="component" value="Unassembled WGS sequence"/>
</dbReference>
<proteinExistence type="predicted"/>
<protein>
    <recommendedName>
        <fullName evidence="6">C3H1-type domain-containing protein</fullName>
    </recommendedName>
</protein>
<feature type="domain" description="C3H1-type" evidence="6">
    <location>
        <begin position="91"/>
        <end position="118"/>
    </location>
</feature>
<evidence type="ECO:0000256" key="4">
    <source>
        <dbReference type="PROSITE-ProRule" id="PRU00723"/>
    </source>
</evidence>
<keyword evidence="3 4" id="KW-0862">Zinc</keyword>
<dbReference type="Pfam" id="PF16543">
    <property type="entry name" value="DFRP_C"/>
    <property type="match status" value="1"/>
</dbReference>
<dbReference type="GO" id="GO:0003729">
    <property type="term" value="F:mRNA binding"/>
    <property type="evidence" value="ECO:0007669"/>
    <property type="project" value="TreeGrafter"/>
</dbReference>
<organism evidence="7 8">
    <name type="scientific">Puccinia sorghi</name>
    <dbReference type="NCBI Taxonomy" id="27349"/>
    <lineage>
        <taxon>Eukaryota</taxon>
        <taxon>Fungi</taxon>
        <taxon>Dikarya</taxon>
        <taxon>Basidiomycota</taxon>
        <taxon>Pucciniomycotina</taxon>
        <taxon>Pucciniomycetes</taxon>
        <taxon>Pucciniales</taxon>
        <taxon>Pucciniaceae</taxon>
        <taxon>Puccinia</taxon>
    </lineage>
</organism>
<reference evidence="7 8" key="1">
    <citation type="submission" date="2015-08" db="EMBL/GenBank/DDBJ databases">
        <title>Next Generation Sequencing and Analysis of the Genome of Puccinia sorghi L Schw, the Causal Agent of Maize Common Rust.</title>
        <authorList>
            <person name="Rochi L."/>
            <person name="Burguener G."/>
            <person name="Darino M."/>
            <person name="Turjanski A."/>
            <person name="Kreff E."/>
            <person name="Dieguez M.J."/>
            <person name="Sacco F."/>
        </authorList>
    </citation>
    <scope>NUCLEOTIDE SEQUENCE [LARGE SCALE GENOMIC DNA]</scope>
    <source>
        <strain evidence="7 8">RO10H11247</strain>
    </source>
</reference>
<gene>
    <name evidence="7" type="ORF">VP01_233g6</name>
</gene>
<evidence type="ECO:0000256" key="3">
    <source>
        <dbReference type="ARBA" id="ARBA00022833"/>
    </source>
</evidence>
<comment type="caution">
    <text evidence="7">The sequence shown here is derived from an EMBL/GenBank/DDBJ whole genome shotgun (WGS) entry which is preliminary data.</text>
</comment>
<dbReference type="AlphaFoldDB" id="A0A0L6V837"/>
<evidence type="ECO:0000259" key="6">
    <source>
        <dbReference type="PROSITE" id="PS50103"/>
    </source>
</evidence>
<evidence type="ECO:0000256" key="1">
    <source>
        <dbReference type="ARBA" id="ARBA00022723"/>
    </source>
</evidence>
<dbReference type="EMBL" id="LAVV01007214">
    <property type="protein sequence ID" value="KNZ56702.1"/>
    <property type="molecule type" value="Genomic_DNA"/>
</dbReference>
<feature type="region of interest" description="Disordered" evidence="5">
    <location>
        <begin position="325"/>
        <end position="346"/>
    </location>
</feature>
<dbReference type="Pfam" id="PF00642">
    <property type="entry name" value="zf-CCCH"/>
    <property type="match status" value="1"/>
</dbReference>
<dbReference type="GO" id="GO:0008270">
    <property type="term" value="F:zinc ion binding"/>
    <property type="evidence" value="ECO:0007669"/>
    <property type="project" value="UniProtKB-KW"/>
</dbReference>
<dbReference type="InterPro" id="IPR032378">
    <property type="entry name" value="ZC3H15/TMA46_C"/>
</dbReference>
<feature type="region of interest" description="Disordered" evidence="5">
    <location>
        <begin position="1"/>
        <end position="70"/>
    </location>
</feature>
<keyword evidence="1 4" id="KW-0479">Metal-binding</keyword>
<evidence type="ECO:0000313" key="8">
    <source>
        <dbReference type="Proteomes" id="UP000037035"/>
    </source>
</evidence>
<dbReference type="VEuPathDB" id="FungiDB:VP01_233g6"/>
<keyword evidence="2 4" id="KW-0863">Zinc-finger</keyword>
<feature type="compositionally biased region" description="Low complexity" evidence="5">
    <location>
        <begin position="28"/>
        <end position="44"/>
    </location>
</feature>
<dbReference type="Gene3D" id="6.20.400.10">
    <property type="match status" value="1"/>
</dbReference>
<evidence type="ECO:0000256" key="5">
    <source>
        <dbReference type="SAM" id="MobiDB-lite"/>
    </source>
</evidence>
<feature type="compositionally biased region" description="Basic and acidic residues" evidence="5">
    <location>
        <begin position="336"/>
        <end position="346"/>
    </location>
</feature>